<dbReference type="Gene3D" id="4.10.910.10">
    <property type="entry name" value="30s ribosomal protein s13, domain 2"/>
    <property type="match status" value="1"/>
</dbReference>
<dbReference type="GO" id="GO:0003723">
    <property type="term" value="F:RNA binding"/>
    <property type="evidence" value="ECO:0007669"/>
    <property type="project" value="InterPro"/>
</dbReference>
<dbReference type="FunFam" id="1.10.8.50:FF:000001">
    <property type="entry name" value="30S ribosomal protein S13"/>
    <property type="match status" value="1"/>
</dbReference>
<dbReference type="InterPro" id="IPR006843">
    <property type="entry name" value="PAP/fibrillin_dom"/>
</dbReference>
<dbReference type="AlphaFoldDB" id="R7WCS2"/>
<keyword evidence="4" id="KW-0809">Transit peptide</keyword>
<evidence type="ECO:0000256" key="5">
    <source>
        <dbReference type="ARBA" id="ARBA00022980"/>
    </source>
</evidence>
<organism evidence="8">
    <name type="scientific">Aegilops tauschii</name>
    <name type="common">Tausch's goatgrass</name>
    <name type="synonym">Aegilops squarrosa</name>
    <dbReference type="NCBI Taxonomy" id="37682"/>
    <lineage>
        <taxon>Eukaryota</taxon>
        <taxon>Viridiplantae</taxon>
        <taxon>Streptophyta</taxon>
        <taxon>Embryophyta</taxon>
        <taxon>Tracheophyta</taxon>
        <taxon>Spermatophyta</taxon>
        <taxon>Magnoliopsida</taxon>
        <taxon>Liliopsida</taxon>
        <taxon>Poales</taxon>
        <taxon>Poaceae</taxon>
        <taxon>BOP clade</taxon>
        <taxon>Pooideae</taxon>
        <taxon>Triticodae</taxon>
        <taxon>Triticeae</taxon>
        <taxon>Triticinae</taxon>
        <taxon>Aegilops</taxon>
    </lineage>
</organism>
<dbReference type="GO" id="GO:1990904">
    <property type="term" value="C:ribonucleoprotein complex"/>
    <property type="evidence" value="ECO:0007669"/>
    <property type="project" value="UniProtKB-KW"/>
</dbReference>
<comment type="subcellular location">
    <subcellularLocation>
        <location evidence="1">Plastid</location>
    </subcellularLocation>
</comment>
<name>R7WCS2_AEGTA</name>
<evidence type="ECO:0000259" key="7">
    <source>
        <dbReference type="Pfam" id="PF04755"/>
    </source>
</evidence>
<evidence type="ECO:0000256" key="6">
    <source>
        <dbReference type="ARBA" id="ARBA00023274"/>
    </source>
</evidence>
<dbReference type="PROSITE" id="PS50159">
    <property type="entry name" value="RIBOSOMAL_S13_2"/>
    <property type="match status" value="1"/>
</dbReference>
<sequence>MATLSMVSGPVATSSLPLSTRRRASSVSFPAPKKGGIGHGGLRIECIRIGGVEIPNHKRVEYSLQYIHGIGRNRSRQILLDLSFDNKVTKDLSEEEVITLRKEVTKYMIEGDLKRFNRVAIERMKEIRCYKGIRHKLGLPIAQQLEEVNPTKEPLKSELLNGKWELLYTTSTSILQPQRPKFLRPYGTIYQAINTDTLRAQNMETLPYFNQVTANLVPLNSRKVAVRFDYFKIFSLIQIKAPGSGKGELEITYLDEELRVSRGDKGNLFVLKMVDPLYRVPL</sequence>
<keyword evidence="5" id="KW-0689">Ribosomal protein</keyword>
<evidence type="ECO:0000256" key="1">
    <source>
        <dbReference type="ARBA" id="ARBA00004474"/>
    </source>
</evidence>
<dbReference type="GO" id="GO:0003735">
    <property type="term" value="F:structural constituent of ribosome"/>
    <property type="evidence" value="ECO:0007669"/>
    <property type="project" value="InterPro"/>
</dbReference>
<proteinExistence type="inferred from homology"/>
<comment type="similarity">
    <text evidence="2">Belongs to the universal ribosomal protein uS13 family.</text>
</comment>
<dbReference type="GO" id="GO:0005840">
    <property type="term" value="C:ribosome"/>
    <property type="evidence" value="ECO:0007669"/>
    <property type="project" value="UniProtKB-KW"/>
</dbReference>
<evidence type="ECO:0000313" key="8">
    <source>
        <dbReference type="EnsemblPlants" id="EMT19768"/>
    </source>
</evidence>
<evidence type="ECO:0000256" key="3">
    <source>
        <dbReference type="ARBA" id="ARBA00022640"/>
    </source>
</evidence>
<keyword evidence="3" id="KW-0934">Plastid</keyword>
<feature type="domain" description="Plastid lipid-associated protein/fibrillin conserved" evidence="7">
    <location>
        <begin position="141"/>
        <end position="272"/>
    </location>
</feature>
<evidence type="ECO:0000256" key="2">
    <source>
        <dbReference type="ARBA" id="ARBA00008080"/>
    </source>
</evidence>
<keyword evidence="6" id="KW-0687">Ribonucleoprotein</keyword>
<reference evidence="8" key="1">
    <citation type="submission" date="2015-06" db="UniProtKB">
        <authorList>
            <consortium name="EnsemblPlants"/>
        </authorList>
    </citation>
    <scope>IDENTIFICATION</scope>
</reference>
<evidence type="ECO:0000256" key="4">
    <source>
        <dbReference type="ARBA" id="ARBA00022946"/>
    </source>
</evidence>
<accession>R7WCS2</accession>
<dbReference type="GO" id="GO:0006412">
    <property type="term" value="P:translation"/>
    <property type="evidence" value="ECO:0007669"/>
    <property type="project" value="InterPro"/>
</dbReference>
<protein>
    <submittedName>
        <fullName evidence="8">Putative plastid-lipid-associated protein 4, chloroplastic</fullName>
    </submittedName>
</protein>
<dbReference type="PANTHER" id="PTHR31906">
    <property type="entry name" value="PLASTID-LIPID-ASSOCIATED PROTEIN 4, CHLOROPLASTIC-RELATED"/>
    <property type="match status" value="1"/>
</dbReference>
<dbReference type="GO" id="GO:0009536">
    <property type="term" value="C:plastid"/>
    <property type="evidence" value="ECO:0007669"/>
    <property type="project" value="UniProtKB-SubCell"/>
</dbReference>
<dbReference type="InterPro" id="IPR010979">
    <property type="entry name" value="Ribosomal_uS13-like_H2TH"/>
</dbReference>
<dbReference type="EnsemblPlants" id="EMT19768">
    <property type="protein sequence ID" value="EMT19768"/>
    <property type="gene ID" value="F775_29032"/>
</dbReference>
<dbReference type="Pfam" id="PF04755">
    <property type="entry name" value="PAP_fibrillin"/>
    <property type="match status" value="1"/>
</dbReference>
<dbReference type="InterPro" id="IPR039633">
    <property type="entry name" value="PAP"/>
</dbReference>
<dbReference type="SUPFAM" id="SSF46946">
    <property type="entry name" value="S13-like H2TH domain"/>
    <property type="match status" value="1"/>
</dbReference>
<dbReference type="Gene3D" id="1.10.8.50">
    <property type="match status" value="1"/>
</dbReference>
<dbReference type="InterPro" id="IPR027437">
    <property type="entry name" value="Rbsml_uS13_C"/>
</dbReference>